<dbReference type="EMBL" id="QMFY01000035">
    <property type="protein sequence ID" value="RAV97607.1"/>
    <property type="molecule type" value="Genomic_DNA"/>
</dbReference>
<accession>A0A364XTB9</accession>
<evidence type="ECO:0000313" key="2">
    <source>
        <dbReference type="Proteomes" id="UP000251889"/>
    </source>
</evidence>
<dbReference type="OrthoDB" id="1491436at2"/>
<dbReference type="Proteomes" id="UP000251889">
    <property type="component" value="Unassembled WGS sequence"/>
</dbReference>
<protein>
    <submittedName>
        <fullName evidence="1">Uncharacterized protein</fullName>
    </submittedName>
</protein>
<proteinExistence type="predicted"/>
<keyword evidence="2" id="KW-1185">Reference proteome</keyword>
<reference evidence="1 2" key="1">
    <citation type="submission" date="2018-06" db="EMBL/GenBank/DDBJ databases">
        <title>Chryseolinea flavus sp. nov., a member of the phylum Bacteroidetes isolated from soil.</title>
        <authorList>
            <person name="Li Y."/>
            <person name="Wang J."/>
        </authorList>
    </citation>
    <scope>NUCLEOTIDE SEQUENCE [LARGE SCALE GENOMIC DNA]</scope>
    <source>
        <strain evidence="1 2">SDU1-6</strain>
    </source>
</reference>
<sequence length="535" mass="62231">MKDESIIFEEPNGLFAIKIPSVWKAVERKEADTKPYQFAIIGKSFFQISCRKITPDIENLIHNNKLIFHNPELPNVSFAETFFEGPLSSYTWMCAVGDHFVLASYFFPLEERWQTLTKHSLFIIRIFLQNIHFNYKLIKIDDMKTSPKSNEKKDYYKIETWRDKPSKVFEFIGDIDKSKWNHKMVGPIELDTVKIYTLLKLKISSQPNGFNSTARAGAPLDNMFWWDFMLECDKGFIQIWRTPHAVEAVVSFEGEPFDVVKFLETNIKTHSKELADAIKTYDKHQLIINHFVSYKQCVDSLWKDINEIDLTPPKGPTKHITNEDPNKYVDGLRGFIDNSVKYHTVAKSLVLHAAFAIESYLNLAIRVGSPVELKDYPEVMDKFLKSDFMFRIKNFGFYSSLLASEIDVNNKAIKDAQQLMSFRNKYVHFDESSEHNRIGVVLFDRDYPLHQAVDDRPAVESFKQMFHVPDKKTVTRFYETSINFVKYMKSLIHPAMKNNVEFLMEQNPIGYNESLKCYSVVNSAMALDFFGVSED</sequence>
<evidence type="ECO:0000313" key="1">
    <source>
        <dbReference type="EMBL" id="RAV97607.1"/>
    </source>
</evidence>
<organism evidence="1 2">
    <name type="scientific">Pseudochryseolinea flava</name>
    <dbReference type="NCBI Taxonomy" id="2059302"/>
    <lineage>
        <taxon>Bacteria</taxon>
        <taxon>Pseudomonadati</taxon>
        <taxon>Bacteroidota</taxon>
        <taxon>Cytophagia</taxon>
        <taxon>Cytophagales</taxon>
        <taxon>Fulvivirgaceae</taxon>
        <taxon>Pseudochryseolinea</taxon>
    </lineage>
</organism>
<dbReference type="RefSeq" id="WP_112750180.1">
    <property type="nucleotide sequence ID" value="NZ_QMFY01000035.1"/>
</dbReference>
<name>A0A364XTB9_9BACT</name>
<dbReference type="AlphaFoldDB" id="A0A364XTB9"/>
<comment type="caution">
    <text evidence="1">The sequence shown here is derived from an EMBL/GenBank/DDBJ whole genome shotgun (WGS) entry which is preliminary data.</text>
</comment>
<gene>
    <name evidence="1" type="ORF">DQQ10_27560</name>
</gene>